<evidence type="ECO:0000313" key="1">
    <source>
        <dbReference type="EMBL" id="QZA76387.1"/>
    </source>
</evidence>
<evidence type="ECO:0000313" key="2">
    <source>
        <dbReference type="Proteomes" id="UP000825679"/>
    </source>
</evidence>
<dbReference type="RefSeq" id="WP_221004795.1">
    <property type="nucleotide sequence ID" value="NZ_CP081150.1"/>
</dbReference>
<proteinExistence type="predicted"/>
<organism evidence="1 2">
    <name type="scientific">Deefgea tanakiae</name>
    <dbReference type="NCBI Taxonomy" id="2865840"/>
    <lineage>
        <taxon>Bacteria</taxon>
        <taxon>Pseudomonadati</taxon>
        <taxon>Pseudomonadota</taxon>
        <taxon>Betaproteobacteria</taxon>
        <taxon>Neisseriales</taxon>
        <taxon>Chitinibacteraceae</taxon>
        <taxon>Deefgea</taxon>
    </lineage>
</organism>
<reference evidence="1 2" key="1">
    <citation type="submission" date="2021-08" db="EMBL/GenBank/DDBJ databases">
        <title>complete genome sequencing of Deefgea sp. D25.</title>
        <authorList>
            <person name="Bae J.-W."/>
            <person name="Gim D.-H."/>
        </authorList>
    </citation>
    <scope>NUCLEOTIDE SEQUENCE [LARGE SCALE GENOMIC DNA]</scope>
    <source>
        <strain evidence="1 2">D25</strain>
    </source>
</reference>
<dbReference type="Proteomes" id="UP000825679">
    <property type="component" value="Chromosome"/>
</dbReference>
<protein>
    <submittedName>
        <fullName evidence="1">Uncharacterized protein</fullName>
    </submittedName>
</protein>
<keyword evidence="2" id="KW-1185">Reference proteome</keyword>
<gene>
    <name evidence="1" type="ORF">K4H28_08480</name>
</gene>
<name>A0ABX8Z1F0_9NEIS</name>
<sequence>MRFKQKDSQGVQLVAVGELQDLEYALIEAKSELWQLEVLCENAVIYPEVDARKPVLRRSQLLDIMLEYNNMAPVFFRLNAKQQLAAGNAVMQLFQARTGSLQGALEYAEGDHLLRELGLVDETWDAIAEVVAGTSTQQIIDNARSRNTLLAV</sequence>
<dbReference type="EMBL" id="CP081150">
    <property type="protein sequence ID" value="QZA76387.1"/>
    <property type="molecule type" value="Genomic_DNA"/>
</dbReference>
<accession>A0ABX8Z1F0</accession>